<protein>
    <submittedName>
        <fullName evidence="1">Uncharacterized protein</fullName>
    </submittedName>
</protein>
<dbReference type="Gene3D" id="3.40.50.11550">
    <property type="match status" value="1"/>
</dbReference>
<name>A0A0G1JGI6_9BACT</name>
<dbReference type="AlphaFoldDB" id="A0A0G1JGI6"/>
<reference evidence="1 2" key="1">
    <citation type="journal article" date="2015" name="Nature">
        <title>rRNA introns, odd ribosomes, and small enigmatic genomes across a large radiation of phyla.</title>
        <authorList>
            <person name="Brown C.T."/>
            <person name="Hug L.A."/>
            <person name="Thomas B.C."/>
            <person name="Sharon I."/>
            <person name="Castelle C.J."/>
            <person name="Singh A."/>
            <person name="Wilkins M.J."/>
            <person name="Williams K.H."/>
            <person name="Banfield J.F."/>
        </authorList>
    </citation>
    <scope>NUCLEOTIDE SEQUENCE [LARGE SCALE GENOMIC DNA]</scope>
</reference>
<evidence type="ECO:0000313" key="1">
    <source>
        <dbReference type="EMBL" id="KKT34499.1"/>
    </source>
</evidence>
<accession>A0A0G1JGI6</accession>
<gene>
    <name evidence="1" type="ORF">UW22_C0073G0009</name>
</gene>
<proteinExistence type="predicted"/>
<organism evidence="1 2">
    <name type="scientific">Candidatus Gottesmanbacteria bacterium GW2011_GWB1_44_11c</name>
    <dbReference type="NCBI Taxonomy" id="1618447"/>
    <lineage>
        <taxon>Bacteria</taxon>
        <taxon>Candidatus Gottesmaniibacteriota</taxon>
    </lineage>
</organism>
<evidence type="ECO:0000313" key="2">
    <source>
        <dbReference type="Proteomes" id="UP000034617"/>
    </source>
</evidence>
<dbReference type="EMBL" id="LCHM01000073">
    <property type="protein sequence ID" value="KKT34499.1"/>
    <property type="molecule type" value="Genomic_DNA"/>
</dbReference>
<comment type="caution">
    <text evidence="1">The sequence shown here is derived from an EMBL/GenBank/DDBJ whole genome shotgun (WGS) entry which is preliminary data.</text>
</comment>
<dbReference type="Proteomes" id="UP000034617">
    <property type="component" value="Unassembled WGS sequence"/>
</dbReference>
<sequence>MMFSFGYKLFSIETINDVFFRIQRFFSQSFLDRVGYRSIPDRVKGWAIPLWTRLTDFFKSDRSQRGSLNISLPQFNVNENEFVTPTKGKQIVVLGVQHEIPEIVIYVRKSLGKLKQLGFTHVAIETIDSRAQQYIDAHEKNELTTQQLLDTLKEKNLFIGRSKLPDGTYEQLSLTTDEIIWMEQAKELGFKIVAMDNSDIVTYDKQDQINQPESDIGIRIIESTDVEGRELTMTSTIEKIVKQSQKNRIVVIVGSHHAQNRPAYGDMPTIRQQIESLGYSIVAINTNNVVKWDR</sequence>